<dbReference type="AlphaFoldDB" id="A0AAV3ZHK5"/>
<dbReference type="EMBL" id="BLXT01002372">
    <property type="protein sequence ID" value="GFN93873.1"/>
    <property type="molecule type" value="Genomic_DNA"/>
</dbReference>
<gene>
    <name evidence="1" type="ORF">PoB_002037900</name>
</gene>
<name>A0AAV3ZHK5_9GAST</name>
<reference evidence="1 2" key="1">
    <citation type="journal article" date="2021" name="Elife">
        <title>Chloroplast acquisition without the gene transfer in kleptoplastic sea slugs, Plakobranchus ocellatus.</title>
        <authorList>
            <person name="Maeda T."/>
            <person name="Takahashi S."/>
            <person name="Yoshida T."/>
            <person name="Shimamura S."/>
            <person name="Takaki Y."/>
            <person name="Nagai Y."/>
            <person name="Toyoda A."/>
            <person name="Suzuki Y."/>
            <person name="Arimoto A."/>
            <person name="Ishii H."/>
            <person name="Satoh N."/>
            <person name="Nishiyama T."/>
            <person name="Hasebe M."/>
            <person name="Maruyama T."/>
            <person name="Minagawa J."/>
            <person name="Obokata J."/>
            <person name="Shigenobu S."/>
        </authorList>
    </citation>
    <scope>NUCLEOTIDE SEQUENCE [LARGE SCALE GENOMIC DNA]</scope>
</reference>
<comment type="caution">
    <text evidence="1">The sequence shown here is derived from an EMBL/GenBank/DDBJ whole genome shotgun (WGS) entry which is preliminary data.</text>
</comment>
<sequence>MCVCGSGGLSGRVVGYQIGGPRFESQSGPSQFFIVHICVYPALNGKLDLLRYGESKGGEKSNGKLPHNAACQEQSGLYYTPGSQMLGLSVGLT</sequence>
<organism evidence="1 2">
    <name type="scientific">Plakobranchus ocellatus</name>
    <dbReference type="NCBI Taxonomy" id="259542"/>
    <lineage>
        <taxon>Eukaryota</taxon>
        <taxon>Metazoa</taxon>
        <taxon>Spiralia</taxon>
        <taxon>Lophotrochozoa</taxon>
        <taxon>Mollusca</taxon>
        <taxon>Gastropoda</taxon>
        <taxon>Heterobranchia</taxon>
        <taxon>Euthyneura</taxon>
        <taxon>Panpulmonata</taxon>
        <taxon>Sacoglossa</taxon>
        <taxon>Placobranchoidea</taxon>
        <taxon>Plakobranchidae</taxon>
        <taxon>Plakobranchus</taxon>
    </lineage>
</organism>
<keyword evidence="2" id="KW-1185">Reference proteome</keyword>
<dbReference type="Proteomes" id="UP000735302">
    <property type="component" value="Unassembled WGS sequence"/>
</dbReference>
<accession>A0AAV3ZHK5</accession>
<proteinExistence type="predicted"/>
<evidence type="ECO:0000313" key="1">
    <source>
        <dbReference type="EMBL" id="GFN93873.1"/>
    </source>
</evidence>
<protein>
    <submittedName>
        <fullName evidence="1">Uncharacterized protein</fullName>
    </submittedName>
</protein>
<evidence type="ECO:0000313" key="2">
    <source>
        <dbReference type="Proteomes" id="UP000735302"/>
    </source>
</evidence>